<protein>
    <recommendedName>
        <fullName evidence="8">PH domain-containing protein</fullName>
    </recommendedName>
</protein>
<name>L1JSB8_GUITC</name>
<dbReference type="EMBL" id="JH992975">
    <property type="protein sequence ID" value="EKX51451.1"/>
    <property type="molecule type" value="Genomic_DNA"/>
</dbReference>
<sequence length="1087" mass="123371">MSTPPASSMGQSDMEGGKRKKLELYRDDETKRNIDDEYIAAIYRRLVPIVIIVISVVGIIILRCFITIISYHINIIFIVDITIPNTTTITTTSTIPNTTTITTTSTITNTNTNTITITITIITNNITIATTTRTAPTQLNFAPGTMRVIGDARPGSHDRWERSTLKTRNEIQAEEERQGYALQKKGWLKVQSTRDPQFWKERYFLLDTQAQKLTWSYDINVRGKRNWKIMLGMADIVRLEPMKLEQIPAGMREDWSLLFRDLEGSTSDGDGVYSEDHIVVGGDEKESLRVAIVEAARLKVMDTDPNFRRKVANELNALGDKEVSWDRLDWMQKLRSICAHRVKEIDAEVDEDEMLDEETMEQLVEERQAKLDQRIWYNLVDDLEKNGQVWSEFSPSQRLRIMHLAEVETLVNQLKEISDIECDRQDGTKGDLVKFAKQALMPTTAGEKEMGNKGDDRVYDEFQYSKVFVSRLRGRLKRVQALKKVEEAGSRYVRSWLSLMGTKEKNDNDNEILDIQIPIANADLPAKSKRKKKNKEMNVSVISSLEYVSKKGTNSVKANTTKAKKKRLASSLSTYFDGRPVVFEPYAIWIRGTVDARSIVVLADTEEEARTWELTLKNAAYNNFIRTLEIANNQAVELERLCTIDQKKEIRSRHLEQASLDLQHAIHDKHLQNVLGSKKLTQKLMSRDGTVTQGVAASTSYFNERIFELQVEKKSKSSKLPTFADRTMLLKFHHNAVRQDIVLTVSNLVVEIFPPAGLITLIVLLLTKETLSGYLMILSSLPLLFKPWVKVAIARQRIERSLWLNKQPKFKGRSGLREGEFGRLWLKNFILFITTLGLHRVCSDAAFKEAQWFDENICWADNSVSTLGLILAVDEDPDVESSKSCEVKYIVEGGSAAESGQLLVGDVIVRVDGRTADKTSVQRALTGASAVGGGRNMTRRRNGRVDNDDEEAGTSAMLDVLKSREMLIPPYTSQGEAVFNVYRGECDLSYERYLVAILSVCTVGLLEPWLFIRFMRKVHLPENMHLGGYNVKFKGSVTEYTMQVWFFNAGEEVERRAEASDVAAQGMNLLTFCLWSLLGFARHKSLT</sequence>
<evidence type="ECO:0000256" key="1">
    <source>
        <dbReference type="SAM" id="MobiDB-lite"/>
    </source>
</evidence>
<dbReference type="KEGG" id="gtt:GUITHDRAFT_134381"/>
<dbReference type="Pfam" id="PF00595">
    <property type="entry name" value="PDZ"/>
    <property type="match status" value="1"/>
</dbReference>
<feature type="domain" description="PH" evidence="3">
    <location>
        <begin position="181"/>
        <end position="339"/>
    </location>
</feature>
<dbReference type="Gene3D" id="2.30.42.10">
    <property type="match status" value="1"/>
</dbReference>
<keyword evidence="2" id="KW-0472">Membrane</keyword>
<dbReference type="AlphaFoldDB" id="L1JSB8"/>
<evidence type="ECO:0000313" key="6">
    <source>
        <dbReference type="EnsemblProtists" id="EKX51451"/>
    </source>
</evidence>
<reference evidence="5 7" key="1">
    <citation type="journal article" date="2012" name="Nature">
        <title>Algal genomes reveal evolutionary mosaicism and the fate of nucleomorphs.</title>
        <authorList>
            <consortium name="DOE Joint Genome Institute"/>
            <person name="Curtis B.A."/>
            <person name="Tanifuji G."/>
            <person name="Burki F."/>
            <person name="Gruber A."/>
            <person name="Irimia M."/>
            <person name="Maruyama S."/>
            <person name="Arias M.C."/>
            <person name="Ball S.G."/>
            <person name="Gile G.H."/>
            <person name="Hirakawa Y."/>
            <person name="Hopkins J.F."/>
            <person name="Kuo A."/>
            <person name="Rensing S.A."/>
            <person name="Schmutz J."/>
            <person name="Symeonidi A."/>
            <person name="Elias M."/>
            <person name="Eveleigh R.J."/>
            <person name="Herman E.K."/>
            <person name="Klute M.J."/>
            <person name="Nakayama T."/>
            <person name="Obornik M."/>
            <person name="Reyes-Prieto A."/>
            <person name="Armbrust E.V."/>
            <person name="Aves S.J."/>
            <person name="Beiko R.G."/>
            <person name="Coutinho P."/>
            <person name="Dacks J.B."/>
            <person name="Durnford D.G."/>
            <person name="Fast N.M."/>
            <person name="Green B.R."/>
            <person name="Grisdale C.J."/>
            <person name="Hempel F."/>
            <person name="Henrissat B."/>
            <person name="Hoppner M.P."/>
            <person name="Ishida K."/>
            <person name="Kim E."/>
            <person name="Koreny L."/>
            <person name="Kroth P.G."/>
            <person name="Liu Y."/>
            <person name="Malik S.B."/>
            <person name="Maier U.G."/>
            <person name="McRose D."/>
            <person name="Mock T."/>
            <person name="Neilson J.A."/>
            <person name="Onodera N.T."/>
            <person name="Poole A.M."/>
            <person name="Pritham E.J."/>
            <person name="Richards T.A."/>
            <person name="Rocap G."/>
            <person name="Roy S.W."/>
            <person name="Sarai C."/>
            <person name="Schaack S."/>
            <person name="Shirato S."/>
            <person name="Slamovits C.H."/>
            <person name="Spencer D.F."/>
            <person name="Suzuki S."/>
            <person name="Worden A.Z."/>
            <person name="Zauner S."/>
            <person name="Barry K."/>
            <person name="Bell C."/>
            <person name="Bharti A.K."/>
            <person name="Crow J.A."/>
            <person name="Grimwood J."/>
            <person name="Kramer R."/>
            <person name="Lindquist E."/>
            <person name="Lucas S."/>
            <person name="Salamov A."/>
            <person name="McFadden G.I."/>
            <person name="Lane C.E."/>
            <person name="Keeling P.J."/>
            <person name="Gray M.W."/>
            <person name="Grigoriev I.V."/>
            <person name="Archibald J.M."/>
        </authorList>
    </citation>
    <scope>NUCLEOTIDE SEQUENCE</scope>
    <source>
        <strain evidence="5 7">CCMP2712</strain>
    </source>
</reference>
<reference evidence="7" key="2">
    <citation type="submission" date="2012-11" db="EMBL/GenBank/DDBJ databases">
        <authorList>
            <person name="Kuo A."/>
            <person name="Curtis B.A."/>
            <person name="Tanifuji G."/>
            <person name="Burki F."/>
            <person name="Gruber A."/>
            <person name="Irimia M."/>
            <person name="Maruyama S."/>
            <person name="Arias M.C."/>
            <person name="Ball S.G."/>
            <person name="Gile G.H."/>
            <person name="Hirakawa Y."/>
            <person name="Hopkins J.F."/>
            <person name="Rensing S.A."/>
            <person name="Schmutz J."/>
            <person name="Symeonidi A."/>
            <person name="Elias M."/>
            <person name="Eveleigh R.J."/>
            <person name="Herman E.K."/>
            <person name="Klute M.J."/>
            <person name="Nakayama T."/>
            <person name="Obornik M."/>
            <person name="Reyes-Prieto A."/>
            <person name="Armbrust E.V."/>
            <person name="Aves S.J."/>
            <person name="Beiko R.G."/>
            <person name="Coutinho P."/>
            <person name="Dacks J.B."/>
            <person name="Durnford D.G."/>
            <person name="Fast N.M."/>
            <person name="Green B.R."/>
            <person name="Grisdale C."/>
            <person name="Hempe F."/>
            <person name="Henrissat B."/>
            <person name="Hoppner M.P."/>
            <person name="Ishida K.-I."/>
            <person name="Kim E."/>
            <person name="Koreny L."/>
            <person name="Kroth P.G."/>
            <person name="Liu Y."/>
            <person name="Malik S.-B."/>
            <person name="Maier U.G."/>
            <person name="McRose D."/>
            <person name="Mock T."/>
            <person name="Neilson J.A."/>
            <person name="Onodera N.T."/>
            <person name="Poole A.M."/>
            <person name="Pritham E.J."/>
            <person name="Richards T.A."/>
            <person name="Rocap G."/>
            <person name="Roy S.W."/>
            <person name="Sarai C."/>
            <person name="Schaack S."/>
            <person name="Shirato S."/>
            <person name="Slamovits C.H."/>
            <person name="Spencer D.F."/>
            <person name="Suzuki S."/>
            <person name="Worden A.Z."/>
            <person name="Zauner S."/>
            <person name="Barry K."/>
            <person name="Bell C."/>
            <person name="Bharti A.K."/>
            <person name="Crow J.A."/>
            <person name="Grimwood J."/>
            <person name="Kramer R."/>
            <person name="Lindquist E."/>
            <person name="Lucas S."/>
            <person name="Salamov A."/>
            <person name="McFadden G.I."/>
            <person name="Lane C.E."/>
            <person name="Keeling P.J."/>
            <person name="Gray M.W."/>
            <person name="Grigoriev I.V."/>
            <person name="Archibald J.M."/>
        </authorList>
    </citation>
    <scope>NUCLEOTIDE SEQUENCE</scope>
    <source>
        <strain evidence="7">CCMP2712</strain>
    </source>
</reference>
<evidence type="ECO:0000259" key="4">
    <source>
        <dbReference type="PROSITE" id="PS50106"/>
    </source>
</evidence>
<dbReference type="GeneID" id="17308112"/>
<dbReference type="SUPFAM" id="SSF50156">
    <property type="entry name" value="PDZ domain-like"/>
    <property type="match status" value="1"/>
</dbReference>
<evidence type="ECO:0000256" key="2">
    <source>
        <dbReference type="SAM" id="Phobius"/>
    </source>
</evidence>
<dbReference type="PROSITE" id="PS50106">
    <property type="entry name" value="PDZ"/>
    <property type="match status" value="1"/>
</dbReference>
<evidence type="ECO:0000313" key="7">
    <source>
        <dbReference type="Proteomes" id="UP000011087"/>
    </source>
</evidence>
<feature type="compositionally biased region" description="Polar residues" evidence="1">
    <location>
        <begin position="1"/>
        <end position="11"/>
    </location>
</feature>
<dbReference type="RefSeq" id="XP_005838431.1">
    <property type="nucleotide sequence ID" value="XM_005838374.1"/>
</dbReference>
<dbReference type="PROSITE" id="PS50003">
    <property type="entry name" value="PH_DOMAIN"/>
    <property type="match status" value="1"/>
</dbReference>
<proteinExistence type="predicted"/>
<gene>
    <name evidence="5" type="ORF">GUITHDRAFT_134381</name>
</gene>
<dbReference type="EnsemblProtists" id="EKX51451">
    <property type="protein sequence ID" value="EKX51451"/>
    <property type="gene ID" value="GUITHDRAFT_134381"/>
</dbReference>
<dbReference type="InterPro" id="IPR001849">
    <property type="entry name" value="PH_domain"/>
</dbReference>
<reference evidence="6" key="3">
    <citation type="submission" date="2015-06" db="UniProtKB">
        <authorList>
            <consortium name="EnsemblProtists"/>
        </authorList>
    </citation>
    <scope>IDENTIFICATION</scope>
</reference>
<dbReference type="InterPro" id="IPR001478">
    <property type="entry name" value="PDZ"/>
</dbReference>
<dbReference type="Proteomes" id="UP000011087">
    <property type="component" value="Unassembled WGS sequence"/>
</dbReference>
<evidence type="ECO:0000313" key="5">
    <source>
        <dbReference type="EMBL" id="EKX51451.1"/>
    </source>
</evidence>
<keyword evidence="7" id="KW-1185">Reference proteome</keyword>
<keyword evidence="2" id="KW-1133">Transmembrane helix</keyword>
<organism evidence="5">
    <name type="scientific">Guillardia theta (strain CCMP2712)</name>
    <name type="common">Cryptophyte</name>
    <dbReference type="NCBI Taxonomy" id="905079"/>
    <lineage>
        <taxon>Eukaryota</taxon>
        <taxon>Cryptophyceae</taxon>
        <taxon>Pyrenomonadales</taxon>
        <taxon>Geminigeraceae</taxon>
        <taxon>Guillardia</taxon>
    </lineage>
</organism>
<dbReference type="HOGENOM" id="CLU_285208_0_0_1"/>
<dbReference type="InterPro" id="IPR036034">
    <property type="entry name" value="PDZ_sf"/>
</dbReference>
<feature type="transmembrane region" description="Helical" evidence="2">
    <location>
        <begin position="46"/>
        <end position="66"/>
    </location>
</feature>
<feature type="region of interest" description="Disordered" evidence="1">
    <location>
        <begin position="1"/>
        <end position="22"/>
    </location>
</feature>
<keyword evidence="2" id="KW-0812">Transmembrane</keyword>
<accession>L1JSB8</accession>
<feature type="domain" description="PDZ" evidence="4">
    <location>
        <begin position="856"/>
        <end position="924"/>
    </location>
</feature>
<evidence type="ECO:0000259" key="3">
    <source>
        <dbReference type="PROSITE" id="PS50003"/>
    </source>
</evidence>
<evidence type="ECO:0008006" key="8">
    <source>
        <dbReference type="Google" id="ProtNLM"/>
    </source>
</evidence>
<dbReference type="SMART" id="SM00228">
    <property type="entry name" value="PDZ"/>
    <property type="match status" value="1"/>
</dbReference>
<dbReference type="PaxDb" id="55529-EKX51451"/>